<evidence type="ECO:0000313" key="1">
    <source>
        <dbReference type="EMBL" id="NVI09427.1"/>
    </source>
</evidence>
<dbReference type="Proteomes" id="UP000821598">
    <property type="component" value="Unassembled WGS sequence"/>
</dbReference>
<dbReference type="EMBL" id="VOMC01000085">
    <property type="protein sequence ID" value="NVI09427.1"/>
    <property type="molecule type" value="Genomic_DNA"/>
</dbReference>
<name>A0ABX2NY14_9BURK</name>
<dbReference type="SUPFAM" id="SSF47240">
    <property type="entry name" value="Ferritin-like"/>
    <property type="match status" value="1"/>
</dbReference>
<reference evidence="1 2" key="1">
    <citation type="submission" date="2019-08" db="EMBL/GenBank/DDBJ databases">
        <title>Paraburkholderia simonii sp. nov. and P. youngii sp. nov. Brazilian and Mexican Mimosa-associated rhizobia.</title>
        <authorList>
            <person name="Mavima L."/>
            <person name="Beukes C.W."/>
            <person name="Palmer M."/>
            <person name="De Meyer S.E."/>
            <person name="James E.K."/>
            <person name="Maluk M."/>
            <person name="Avontuur J.R."/>
            <person name="Chan W.Y."/>
            <person name="Venter S.N."/>
            <person name="Steenkamp E.T."/>
        </authorList>
    </citation>
    <scope>NUCLEOTIDE SEQUENCE [LARGE SCALE GENOMIC DNA]</scope>
    <source>
        <strain evidence="1 2">JPY454</strain>
    </source>
</reference>
<sequence>MSYLKSSIGLKSYDWSSVDLLKSLTPESISGSRDIIKSRQEYFWHDMGSEFDSKHFLIYLMNRSDLQLSDDFLEFVCLWHLDEQNHYRGLRKINSVLYGFREDDIDKEIKSRRPEFEAVSSFMVDEFTILASIAFDEVTSTRAYKQDFKLFDNLGPDCLSVWIRNATKDEAAHYGNAMKLLKKNHSSRFDELPAILDKIVGFETSDGFRYNNTFIFDHDTDDFSNELLNDGKNTILEAFGREK</sequence>
<protein>
    <recommendedName>
        <fullName evidence="3">Ferritin-like domain-containing protein</fullName>
    </recommendedName>
</protein>
<organism evidence="1 2">
    <name type="scientific">Paraburkholderia youngii</name>
    <dbReference type="NCBI Taxonomy" id="2782701"/>
    <lineage>
        <taxon>Bacteria</taxon>
        <taxon>Pseudomonadati</taxon>
        <taxon>Pseudomonadota</taxon>
        <taxon>Betaproteobacteria</taxon>
        <taxon>Burkholderiales</taxon>
        <taxon>Burkholderiaceae</taxon>
        <taxon>Paraburkholderia</taxon>
    </lineage>
</organism>
<keyword evidence="2" id="KW-1185">Reference proteome</keyword>
<dbReference type="InterPro" id="IPR009078">
    <property type="entry name" value="Ferritin-like_SF"/>
</dbReference>
<proteinExistence type="predicted"/>
<evidence type="ECO:0000313" key="2">
    <source>
        <dbReference type="Proteomes" id="UP000821598"/>
    </source>
</evidence>
<accession>A0ABX2NY14</accession>
<evidence type="ECO:0008006" key="3">
    <source>
        <dbReference type="Google" id="ProtNLM"/>
    </source>
</evidence>
<dbReference type="RefSeq" id="WP_176369801.1">
    <property type="nucleotide sequence ID" value="NZ_JBNDKW010000004.1"/>
</dbReference>
<gene>
    <name evidence="1" type="ORF">FSB64_38490</name>
</gene>
<comment type="caution">
    <text evidence="1">The sequence shown here is derived from an EMBL/GenBank/DDBJ whole genome shotgun (WGS) entry which is preliminary data.</text>
</comment>